<evidence type="ECO:0000313" key="3">
    <source>
        <dbReference type="Proteomes" id="UP001381693"/>
    </source>
</evidence>
<comment type="caution">
    <text evidence="2">The sequence shown here is derived from an EMBL/GenBank/DDBJ whole genome shotgun (WGS) entry which is preliminary data.</text>
</comment>
<dbReference type="AlphaFoldDB" id="A0AAN8XFL9"/>
<keyword evidence="3" id="KW-1185">Reference proteome</keyword>
<dbReference type="EMBL" id="JAXCGZ010002732">
    <property type="protein sequence ID" value="KAK7083625.1"/>
    <property type="molecule type" value="Genomic_DNA"/>
</dbReference>
<gene>
    <name evidence="2" type="ORF">SK128_015041</name>
</gene>
<reference evidence="2 3" key="1">
    <citation type="submission" date="2023-11" db="EMBL/GenBank/DDBJ databases">
        <title>Halocaridina rubra genome assembly.</title>
        <authorList>
            <person name="Smith C."/>
        </authorList>
    </citation>
    <scope>NUCLEOTIDE SEQUENCE [LARGE SCALE GENOMIC DNA]</scope>
    <source>
        <strain evidence="2">EP-1</strain>
        <tissue evidence="2">Whole</tissue>
    </source>
</reference>
<organism evidence="2 3">
    <name type="scientific">Halocaridina rubra</name>
    <name type="common">Hawaiian red shrimp</name>
    <dbReference type="NCBI Taxonomy" id="373956"/>
    <lineage>
        <taxon>Eukaryota</taxon>
        <taxon>Metazoa</taxon>
        <taxon>Ecdysozoa</taxon>
        <taxon>Arthropoda</taxon>
        <taxon>Crustacea</taxon>
        <taxon>Multicrustacea</taxon>
        <taxon>Malacostraca</taxon>
        <taxon>Eumalacostraca</taxon>
        <taxon>Eucarida</taxon>
        <taxon>Decapoda</taxon>
        <taxon>Pleocyemata</taxon>
        <taxon>Caridea</taxon>
        <taxon>Atyoidea</taxon>
        <taxon>Atyidae</taxon>
        <taxon>Halocaridina</taxon>
    </lineage>
</organism>
<protein>
    <submittedName>
        <fullName evidence="2">Uncharacterized protein</fullName>
    </submittedName>
</protein>
<evidence type="ECO:0000313" key="2">
    <source>
        <dbReference type="EMBL" id="KAK7083625.1"/>
    </source>
</evidence>
<dbReference type="Proteomes" id="UP001381693">
    <property type="component" value="Unassembled WGS sequence"/>
</dbReference>
<sequence>MKYEDKTVDGHQKNVPALASRRKYNIRPGRNSSADSSKSASSVPRLKKILFWNKVSDNIKVRTRYKNYGLGSGQRIFLEFGCPFNACTVTGSRKRFAFKDLDAIVWNQRSKDRSFPPISTYEVCFYAYGTSWPCQKKNQATHKYIQLDTDLSLGLRYSNEVGHTQGLDD</sequence>
<evidence type="ECO:0000256" key="1">
    <source>
        <dbReference type="SAM" id="MobiDB-lite"/>
    </source>
</evidence>
<feature type="compositionally biased region" description="Basic and acidic residues" evidence="1">
    <location>
        <begin position="1"/>
        <end position="12"/>
    </location>
</feature>
<accession>A0AAN8XFL9</accession>
<feature type="region of interest" description="Disordered" evidence="1">
    <location>
        <begin position="1"/>
        <end position="40"/>
    </location>
</feature>
<name>A0AAN8XFL9_HALRR</name>
<proteinExistence type="predicted"/>